<name>A0ABR1FPM7_AURAN</name>
<comment type="similarity">
    <text evidence="2 6">Belongs to the peroxisomal membrane protein PXMP2/4 family.</text>
</comment>
<evidence type="ECO:0000256" key="3">
    <source>
        <dbReference type="ARBA" id="ARBA00022692"/>
    </source>
</evidence>
<accession>A0ABR1FPM7</accession>
<evidence type="ECO:0000313" key="8">
    <source>
        <dbReference type="Proteomes" id="UP001363151"/>
    </source>
</evidence>
<evidence type="ECO:0000256" key="5">
    <source>
        <dbReference type="ARBA" id="ARBA00023136"/>
    </source>
</evidence>
<dbReference type="Proteomes" id="UP001363151">
    <property type="component" value="Unassembled WGS sequence"/>
</dbReference>
<dbReference type="Pfam" id="PF04117">
    <property type="entry name" value="Mpv17_PMP22"/>
    <property type="match status" value="1"/>
</dbReference>
<keyword evidence="4 6" id="KW-1133">Transmembrane helix</keyword>
<dbReference type="EMBL" id="JBBJCI010000298">
    <property type="protein sequence ID" value="KAK7235069.1"/>
    <property type="molecule type" value="Genomic_DNA"/>
</dbReference>
<proteinExistence type="inferred from homology"/>
<dbReference type="InterPro" id="IPR007248">
    <property type="entry name" value="Mpv17_PMP22"/>
</dbReference>
<gene>
    <name evidence="7" type="ORF">SO694_0014008</name>
</gene>
<evidence type="ECO:0000256" key="4">
    <source>
        <dbReference type="ARBA" id="ARBA00022989"/>
    </source>
</evidence>
<evidence type="ECO:0000256" key="2">
    <source>
        <dbReference type="ARBA" id="ARBA00006824"/>
    </source>
</evidence>
<organism evidence="7 8">
    <name type="scientific">Aureococcus anophagefferens</name>
    <name type="common">Harmful bloom alga</name>
    <dbReference type="NCBI Taxonomy" id="44056"/>
    <lineage>
        <taxon>Eukaryota</taxon>
        <taxon>Sar</taxon>
        <taxon>Stramenopiles</taxon>
        <taxon>Ochrophyta</taxon>
        <taxon>Pelagophyceae</taxon>
        <taxon>Pelagomonadales</taxon>
        <taxon>Pelagomonadaceae</taxon>
        <taxon>Aureococcus</taxon>
    </lineage>
</organism>
<comment type="caution">
    <text evidence="7">The sequence shown here is derived from an EMBL/GenBank/DDBJ whole genome shotgun (WGS) entry which is preliminary data.</text>
</comment>
<evidence type="ECO:0000256" key="6">
    <source>
        <dbReference type="RuleBase" id="RU363053"/>
    </source>
</evidence>
<comment type="caution">
    <text evidence="6">Lacks conserved residue(s) required for the propagation of feature annotation.</text>
</comment>
<protein>
    <submittedName>
        <fullName evidence="7">Uncharacterized protein</fullName>
    </submittedName>
</protein>
<dbReference type="PANTHER" id="PTHR11266">
    <property type="entry name" value="PEROXISOMAL MEMBRANE PROTEIN 2, PXMP2 MPV17"/>
    <property type="match status" value="1"/>
</dbReference>
<feature type="transmembrane region" description="Helical" evidence="6">
    <location>
        <begin position="12"/>
        <end position="32"/>
    </location>
</feature>
<evidence type="ECO:0000256" key="1">
    <source>
        <dbReference type="ARBA" id="ARBA00004141"/>
    </source>
</evidence>
<evidence type="ECO:0000313" key="7">
    <source>
        <dbReference type="EMBL" id="KAK7235069.1"/>
    </source>
</evidence>
<sequence length="184" mass="20000">MNPEGAPWDWRRTAIFATFGATFVGAWQYWLFSVVVPRVIPMSAGFAAAPLRQKLTDTVGLRSIALFVAVENLFNQPFGHFPTLYAIKYRLTHGGASLGDSVGAGVADARRNFVEDNINSCAVWVPATIINGLFVPVWARVPFMNLCGCGWTSFMSYTKGAPDADADPIAAPPLPFAQRQPAFS</sequence>
<reference evidence="7 8" key="1">
    <citation type="submission" date="2024-03" db="EMBL/GenBank/DDBJ databases">
        <title>Aureococcus anophagefferens CCMP1851 and Kratosvirus quantuckense: Draft genome of a second virus-susceptible host strain in the model system.</title>
        <authorList>
            <person name="Chase E."/>
            <person name="Truchon A.R."/>
            <person name="Schepens W."/>
            <person name="Wilhelm S.W."/>
        </authorList>
    </citation>
    <scope>NUCLEOTIDE SEQUENCE [LARGE SCALE GENOMIC DNA]</scope>
    <source>
        <strain evidence="7 8">CCMP1851</strain>
    </source>
</reference>
<keyword evidence="5 6" id="KW-0472">Membrane</keyword>
<dbReference type="PANTHER" id="PTHR11266:SF21">
    <property type="entry name" value="ACT DOMAIN-CONTAINING PROTEIN"/>
    <property type="match status" value="1"/>
</dbReference>
<comment type="subcellular location">
    <subcellularLocation>
        <location evidence="1">Membrane</location>
        <topology evidence="1">Multi-pass membrane protein</topology>
    </subcellularLocation>
</comment>
<keyword evidence="8" id="KW-1185">Reference proteome</keyword>
<keyword evidence="3 6" id="KW-0812">Transmembrane</keyword>